<name>A0A1I5PG05_9SPHN</name>
<gene>
    <name evidence="3" type="ORF">SAMN04488060_2385</name>
</gene>
<organism evidence="3 4">
    <name type="scientific">Qipengyuania nanhaisediminis</name>
    <dbReference type="NCBI Taxonomy" id="604088"/>
    <lineage>
        <taxon>Bacteria</taxon>
        <taxon>Pseudomonadati</taxon>
        <taxon>Pseudomonadota</taxon>
        <taxon>Alphaproteobacteria</taxon>
        <taxon>Sphingomonadales</taxon>
        <taxon>Erythrobacteraceae</taxon>
        <taxon>Qipengyuania</taxon>
    </lineage>
</organism>
<dbReference type="Gene3D" id="1.10.10.10">
    <property type="entry name" value="Winged helix-like DNA-binding domain superfamily/Winged helix DNA-binding domain"/>
    <property type="match status" value="1"/>
</dbReference>
<dbReference type="InterPro" id="IPR005149">
    <property type="entry name" value="Tscrpt_reg_PadR_N"/>
</dbReference>
<dbReference type="PANTHER" id="PTHR43252:SF7">
    <property type="entry name" value="TRANSCRIPTIONAL REGULATOR YQJI"/>
    <property type="match status" value="1"/>
</dbReference>
<dbReference type="PANTHER" id="PTHR43252">
    <property type="entry name" value="TRANSCRIPTIONAL REGULATOR YQJI"/>
    <property type="match status" value="1"/>
</dbReference>
<evidence type="ECO:0000256" key="1">
    <source>
        <dbReference type="SAM" id="MobiDB-lite"/>
    </source>
</evidence>
<sequence length="253" mass="27802">MTCSGDRDEPVEGDIPERPEGEDFDVEVEIDVDVDPDADGSFTRTYGASGVFGPDGIFGRRGPFGPDGPFGPNGPFGPRGPFGEGGGKSGRKHRSRRRRMFASGELRLLLLHLIAEEPRHGYELIKAVEEMTGSTYSPSPGTVYPTLSLLQDEGLIREVDGDEARRAYGATEKGRGELADRKDEIETLIGRIEGQRRHRAKSDKAFATPEMFRAVGNLATVLKNRAKSGQLDEDTMREIVDLVDELAKKIERL</sequence>
<dbReference type="EMBL" id="FOWZ01000004">
    <property type="protein sequence ID" value="SFP32787.1"/>
    <property type="molecule type" value="Genomic_DNA"/>
</dbReference>
<protein>
    <submittedName>
        <fullName evidence="3">DNA-binding transcriptional regulator, PadR family</fullName>
    </submittedName>
</protein>
<keyword evidence="4" id="KW-1185">Reference proteome</keyword>
<evidence type="ECO:0000313" key="4">
    <source>
        <dbReference type="Proteomes" id="UP000199331"/>
    </source>
</evidence>
<dbReference type="STRING" id="604088.SAMN04488060_2385"/>
<dbReference type="SUPFAM" id="SSF46785">
    <property type="entry name" value="Winged helix' DNA-binding domain"/>
    <property type="match status" value="1"/>
</dbReference>
<dbReference type="AlphaFoldDB" id="A0A1I5PG05"/>
<feature type="region of interest" description="Disordered" evidence="1">
    <location>
        <begin position="63"/>
        <end position="97"/>
    </location>
</feature>
<accession>A0A1I5PG05</accession>
<feature type="compositionally biased region" description="Basic and acidic residues" evidence="1">
    <location>
        <begin position="1"/>
        <end position="21"/>
    </location>
</feature>
<reference evidence="4" key="1">
    <citation type="submission" date="2016-10" db="EMBL/GenBank/DDBJ databases">
        <authorList>
            <person name="Varghese N."/>
            <person name="Submissions S."/>
        </authorList>
    </citation>
    <scope>NUCLEOTIDE SEQUENCE [LARGE SCALE GENOMIC DNA]</scope>
    <source>
        <strain evidence="4">CGMCC 1.7715</strain>
    </source>
</reference>
<keyword evidence="3" id="KW-0238">DNA-binding</keyword>
<evidence type="ECO:0000313" key="3">
    <source>
        <dbReference type="EMBL" id="SFP32787.1"/>
    </source>
</evidence>
<dbReference type="InterPro" id="IPR036388">
    <property type="entry name" value="WH-like_DNA-bd_sf"/>
</dbReference>
<evidence type="ECO:0000259" key="2">
    <source>
        <dbReference type="Pfam" id="PF03551"/>
    </source>
</evidence>
<feature type="region of interest" description="Disordered" evidence="1">
    <location>
        <begin position="1"/>
        <end position="25"/>
    </location>
</feature>
<dbReference type="RefSeq" id="WP_090481969.1">
    <property type="nucleotide sequence ID" value="NZ_FOWZ01000004.1"/>
</dbReference>
<dbReference type="OrthoDB" id="9814826at2"/>
<dbReference type="GO" id="GO:0003677">
    <property type="term" value="F:DNA binding"/>
    <property type="evidence" value="ECO:0007669"/>
    <property type="project" value="UniProtKB-KW"/>
</dbReference>
<dbReference type="Proteomes" id="UP000199331">
    <property type="component" value="Unassembled WGS sequence"/>
</dbReference>
<proteinExistence type="predicted"/>
<dbReference type="InterPro" id="IPR036390">
    <property type="entry name" value="WH_DNA-bd_sf"/>
</dbReference>
<dbReference type="Pfam" id="PF03551">
    <property type="entry name" value="PadR"/>
    <property type="match status" value="1"/>
</dbReference>
<feature type="domain" description="Transcription regulator PadR N-terminal" evidence="2">
    <location>
        <begin position="110"/>
        <end position="179"/>
    </location>
</feature>